<evidence type="ECO:0000256" key="1">
    <source>
        <dbReference type="ARBA" id="ARBA00007905"/>
    </source>
</evidence>
<organism evidence="5 6">
    <name type="scientific">Collinsella aerofaciens</name>
    <dbReference type="NCBI Taxonomy" id="74426"/>
    <lineage>
        <taxon>Bacteria</taxon>
        <taxon>Bacillati</taxon>
        <taxon>Actinomycetota</taxon>
        <taxon>Coriobacteriia</taxon>
        <taxon>Coriobacteriales</taxon>
        <taxon>Coriobacteriaceae</taxon>
        <taxon>Collinsella</taxon>
    </lineage>
</organism>
<evidence type="ECO:0000259" key="4">
    <source>
        <dbReference type="Pfam" id="PF00248"/>
    </source>
</evidence>
<dbReference type="EC" id="1.-.-.-" evidence="5"/>
<sequence>MAFNPNDMMYVTLSNGLKMPQLGYGVYQVTQNECERCVRDALEVGYRHIDTAQSYFNEEQIGDAIAKSGIDRSQVRLTTKVWIEHFGEAATRASVEDSLRKLKTDYLDLVLLHQPFGDVFSAWRGLTSLYNEGKIRAIGISNFYVDHMVEFCEFSGTGVLPMVNQIETHPLNQQIELME</sequence>
<dbReference type="PANTHER" id="PTHR43827:SF3">
    <property type="entry name" value="NADP-DEPENDENT OXIDOREDUCTASE DOMAIN-CONTAINING PROTEIN"/>
    <property type="match status" value="1"/>
</dbReference>
<dbReference type="InterPro" id="IPR036812">
    <property type="entry name" value="NAD(P)_OxRdtase_dom_sf"/>
</dbReference>
<dbReference type="Pfam" id="PF00248">
    <property type="entry name" value="Aldo_ket_red"/>
    <property type="match status" value="1"/>
</dbReference>
<gene>
    <name evidence="5" type="ORF">KCJAJFAP_02131</name>
</gene>
<dbReference type="InterPro" id="IPR020471">
    <property type="entry name" value="AKR"/>
</dbReference>
<dbReference type="Gene3D" id="3.20.20.100">
    <property type="entry name" value="NADP-dependent oxidoreductase domain"/>
    <property type="match status" value="1"/>
</dbReference>
<dbReference type="PRINTS" id="PR00069">
    <property type="entry name" value="ALDKETRDTASE"/>
</dbReference>
<dbReference type="PROSITE" id="PS00062">
    <property type="entry name" value="ALDOKETO_REDUCTASE_2"/>
    <property type="match status" value="1"/>
</dbReference>
<proteinExistence type="inferred from homology"/>
<name>A0A5K1IWC1_9ACTN</name>
<dbReference type="PANTHER" id="PTHR43827">
    <property type="entry name" value="2,5-DIKETO-D-GLUCONIC ACID REDUCTASE"/>
    <property type="match status" value="1"/>
</dbReference>
<reference evidence="5 6" key="1">
    <citation type="submission" date="2019-10" db="EMBL/GenBank/DDBJ databases">
        <authorList>
            <person name="Wolf R A."/>
        </authorList>
    </citation>
    <scope>NUCLEOTIDE SEQUENCE [LARGE SCALE GENOMIC DNA]</scope>
    <source>
        <strain evidence="5">Collinsella_aerofaciens_MC2</strain>
    </source>
</reference>
<feature type="domain" description="NADP-dependent oxidoreductase" evidence="4">
    <location>
        <begin position="24"/>
        <end position="176"/>
    </location>
</feature>
<keyword evidence="2" id="KW-0521">NADP</keyword>
<dbReference type="SUPFAM" id="SSF51430">
    <property type="entry name" value="NAD(P)-linked oxidoreductase"/>
    <property type="match status" value="1"/>
</dbReference>
<dbReference type="EMBL" id="CABWIE010000013">
    <property type="protein sequence ID" value="VWL93070.1"/>
    <property type="molecule type" value="Genomic_DNA"/>
</dbReference>
<evidence type="ECO:0000313" key="6">
    <source>
        <dbReference type="Proteomes" id="UP000361836"/>
    </source>
</evidence>
<evidence type="ECO:0000256" key="3">
    <source>
        <dbReference type="ARBA" id="ARBA00023002"/>
    </source>
</evidence>
<dbReference type="InterPro" id="IPR023210">
    <property type="entry name" value="NADP_OxRdtase_dom"/>
</dbReference>
<dbReference type="PROSITE" id="PS00798">
    <property type="entry name" value="ALDOKETO_REDUCTASE_1"/>
    <property type="match status" value="1"/>
</dbReference>
<accession>A0A5K1IWC1</accession>
<keyword evidence="3 5" id="KW-0560">Oxidoreductase</keyword>
<dbReference type="Proteomes" id="UP000361836">
    <property type="component" value="Unassembled WGS sequence"/>
</dbReference>
<evidence type="ECO:0000256" key="2">
    <source>
        <dbReference type="ARBA" id="ARBA00022857"/>
    </source>
</evidence>
<dbReference type="GO" id="GO:0016616">
    <property type="term" value="F:oxidoreductase activity, acting on the CH-OH group of donors, NAD or NADP as acceptor"/>
    <property type="evidence" value="ECO:0007669"/>
    <property type="project" value="UniProtKB-ARBA"/>
</dbReference>
<dbReference type="RefSeq" id="WP_222837924.1">
    <property type="nucleotide sequence ID" value="NZ_CAAKNU010000015.1"/>
</dbReference>
<dbReference type="AlphaFoldDB" id="A0A5K1IWC1"/>
<evidence type="ECO:0000313" key="5">
    <source>
        <dbReference type="EMBL" id="VWL93070.1"/>
    </source>
</evidence>
<comment type="similarity">
    <text evidence="1">Belongs to the aldo/keto reductase family.</text>
</comment>
<protein>
    <submittedName>
        <fullName evidence="5">Putative oxidoreductase/MSMEI_2347</fullName>
        <ecNumber evidence="5">1.-.-.-</ecNumber>
    </submittedName>
</protein>
<keyword evidence="6" id="KW-1185">Reference proteome</keyword>
<dbReference type="InterPro" id="IPR018170">
    <property type="entry name" value="Aldo/ket_reductase_CS"/>
</dbReference>